<dbReference type="InterPro" id="IPR003661">
    <property type="entry name" value="HisK_dim/P_dom"/>
</dbReference>
<feature type="domain" description="Histidine kinase" evidence="9">
    <location>
        <begin position="246"/>
        <end position="443"/>
    </location>
</feature>
<dbReference type="InterPro" id="IPR050428">
    <property type="entry name" value="TCS_sensor_his_kinase"/>
</dbReference>
<reference evidence="10 11" key="2">
    <citation type="submission" date="2020-11" db="EMBL/GenBank/DDBJ databases">
        <title>Sulfur oxidizing isolate from Hospital Hole Sinkhole.</title>
        <authorList>
            <person name="Scott K.M."/>
        </authorList>
    </citation>
    <scope>NUCLEOTIDE SEQUENCE [LARGE SCALE GENOMIC DNA]</scope>
    <source>
        <strain evidence="10 11">HH1</strain>
    </source>
</reference>
<dbReference type="EC" id="2.7.13.3" evidence="2"/>
<dbReference type="SMART" id="SM00387">
    <property type="entry name" value="HATPase_c"/>
    <property type="match status" value="1"/>
</dbReference>
<name>A0ABS0BY76_9GAMM</name>
<protein>
    <recommendedName>
        <fullName evidence="2">histidine kinase</fullName>
        <ecNumber evidence="2">2.7.13.3</ecNumber>
    </recommendedName>
</protein>
<dbReference type="InterPro" id="IPR036097">
    <property type="entry name" value="HisK_dim/P_sf"/>
</dbReference>
<comment type="caution">
    <text evidence="10">The sequence shown here is derived from an EMBL/GenBank/DDBJ whole genome shotgun (WGS) entry which is preliminary data.</text>
</comment>
<keyword evidence="4" id="KW-0808">Transferase</keyword>
<accession>A0ABS0BY76</accession>
<dbReference type="RefSeq" id="WP_185978894.1">
    <property type="nucleotide sequence ID" value="NZ_JACBGI020000026.1"/>
</dbReference>
<dbReference type="EMBL" id="JACBGI020000026">
    <property type="protein sequence ID" value="MBF6058747.1"/>
    <property type="molecule type" value="Genomic_DNA"/>
</dbReference>
<dbReference type="InterPro" id="IPR003594">
    <property type="entry name" value="HATPase_dom"/>
</dbReference>
<evidence type="ECO:0000259" key="9">
    <source>
        <dbReference type="PROSITE" id="PS50109"/>
    </source>
</evidence>
<dbReference type="SUPFAM" id="SSF47384">
    <property type="entry name" value="Homodimeric domain of signal transducing histidine kinase"/>
    <property type="match status" value="1"/>
</dbReference>
<evidence type="ECO:0000313" key="11">
    <source>
        <dbReference type="Proteomes" id="UP001193680"/>
    </source>
</evidence>
<dbReference type="Gene3D" id="3.30.565.10">
    <property type="entry name" value="Histidine kinase-like ATPase, C-terminal domain"/>
    <property type="match status" value="1"/>
</dbReference>
<evidence type="ECO:0000256" key="4">
    <source>
        <dbReference type="ARBA" id="ARBA00022679"/>
    </source>
</evidence>
<dbReference type="Pfam" id="PF02518">
    <property type="entry name" value="HATPase_c"/>
    <property type="match status" value="1"/>
</dbReference>
<dbReference type="PANTHER" id="PTHR45436:SF5">
    <property type="entry name" value="SENSOR HISTIDINE KINASE TRCS"/>
    <property type="match status" value="1"/>
</dbReference>
<reference evidence="10 11" key="1">
    <citation type="submission" date="2020-06" db="EMBL/GenBank/DDBJ databases">
        <authorList>
            <person name="Scott K."/>
        </authorList>
    </citation>
    <scope>NUCLEOTIDE SEQUENCE [LARGE SCALE GENOMIC DNA]</scope>
    <source>
        <strain evidence="10 11">HH1</strain>
    </source>
</reference>
<feature type="transmembrane region" description="Helical" evidence="8">
    <location>
        <begin position="15"/>
        <end position="33"/>
    </location>
</feature>
<keyword evidence="3" id="KW-0597">Phosphoprotein</keyword>
<keyword evidence="7 8" id="KW-1133">Transmembrane helix</keyword>
<evidence type="ECO:0000256" key="6">
    <source>
        <dbReference type="ARBA" id="ARBA00022777"/>
    </source>
</evidence>
<dbReference type="GO" id="GO:0016301">
    <property type="term" value="F:kinase activity"/>
    <property type="evidence" value="ECO:0007669"/>
    <property type="project" value="UniProtKB-KW"/>
</dbReference>
<organism evidence="10 11">
    <name type="scientific">Thiomicrorhabdus heinhorstiae</name>
    <dbReference type="NCBI Taxonomy" id="2748010"/>
    <lineage>
        <taxon>Bacteria</taxon>
        <taxon>Pseudomonadati</taxon>
        <taxon>Pseudomonadota</taxon>
        <taxon>Gammaproteobacteria</taxon>
        <taxon>Thiotrichales</taxon>
        <taxon>Piscirickettsiaceae</taxon>
        <taxon>Thiomicrorhabdus</taxon>
    </lineage>
</organism>
<dbReference type="InterPro" id="IPR036890">
    <property type="entry name" value="HATPase_C_sf"/>
</dbReference>
<evidence type="ECO:0000256" key="2">
    <source>
        <dbReference type="ARBA" id="ARBA00012438"/>
    </source>
</evidence>
<keyword evidence="11" id="KW-1185">Reference proteome</keyword>
<dbReference type="InterPro" id="IPR005467">
    <property type="entry name" value="His_kinase_dom"/>
</dbReference>
<evidence type="ECO:0000256" key="1">
    <source>
        <dbReference type="ARBA" id="ARBA00000085"/>
    </source>
</evidence>
<comment type="catalytic activity">
    <reaction evidence="1">
        <text>ATP + protein L-histidine = ADP + protein N-phospho-L-histidine.</text>
        <dbReference type="EC" id="2.7.13.3"/>
    </reaction>
</comment>
<evidence type="ECO:0000256" key="3">
    <source>
        <dbReference type="ARBA" id="ARBA00022553"/>
    </source>
</evidence>
<evidence type="ECO:0000256" key="7">
    <source>
        <dbReference type="ARBA" id="ARBA00022989"/>
    </source>
</evidence>
<keyword evidence="5 8" id="KW-0812">Transmembrane</keyword>
<feature type="transmembrane region" description="Helical" evidence="8">
    <location>
        <begin position="158"/>
        <end position="180"/>
    </location>
</feature>
<keyword evidence="8" id="KW-0472">Membrane</keyword>
<evidence type="ECO:0000256" key="5">
    <source>
        <dbReference type="ARBA" id="ARBA00022692"/>
    </source>
</evidence>
<sequence length="443" mass="50717">MTNPFKKEASLQQQLFASILVSLLVIFSLFWWLSESAIHKLTESYLLTRLEHDTDSIQRNIEPVQNGWRVDPKGIEPIYLTPYSGHYYVIQTTDGREIKSDSLEDFPLYLKPFDSEVGVYETRGPVENTILVRSQTLTVDGEKMKIFVAENHEPIQKVLFQFDALFGILTILALLSLYGLHKWLLKRSFSRLEPLENKLREFQLGHRIKIDSSLYPQEVASLIDGLNLALQQSQLQFEKSRQHNANLSHSLKTPLNMIFQLLDSGDLDNQKNIADLRQQSNIILSLIERELKADRIARHQALSPLVLLPLVEELQSTFSQLYRSKDLRFRIEVEDQAQLQMEKEDAYELLGNLLDNACKWSTDLVSLSFRDGVLCIEDNGPGVSDETLNLLEKRGFRGDETKPGHGIGLSMVKELVSAYHARLLFEHSKFGGLKVCIDFSKKN</sequence>
<dbReference type="SUPFAM" id="SSF55874">
    <property type="entry name" value="ATPase domain of HSP90 chaperone/DNA topoisomerase II/histidine kinase"/>
    <property type="match status" value="1"/>
</dbReference>
<gene>
    <name evidence="10" type="ORF">H8792_010380</name>
</gene>
<keyword evidence="6 10" id="KW-0418">Kinase</keyword>
<evidence type="ECO:0000256" key="8">
    <source>
        <dbReference type="SAM" id="Phobius"/>
    </source>
</evidence>
<dbReference type="CDD" id="cd00082">
    <property type="entry name" value="HisKA"/>
    <property type="match status" value="1"/>
</dbReference>
<dbReference type="Gene3D" id="1.10.287.130">
    <property type="match status" value="1"/>
</dbReference>
<dbReference type="PANTHER" id="PTHR45436">
    <property type="entry name" value="SENSOR HISTIDINE KINASE YKOH"/>
    <property type="match status" value="1"/>
</dbReference>
<dbReference type="PROSITE" id="PS50109">
    <property type="entry name" value="HIS_KIN"/>
    <property type="match status" value="1"/>
</dbReference>
<evidence type="ECO:0000313" key="10">
    <source>
        <dbReference type="EMBL" id="MBF6058747.1"/>
    </source>
</evidence>
<dbReference type="Proteomes" id="UP001193680">
    <property type="component" value="Unassembled WGS sequence"/>
</dbReference>
<proteinExistence type="predicted"/>